<feature type="transmembrane region" description="Helical" evidence="1">
    <location>
        <begin position="62"/>
        <end position="81"/>
    </location>
</feature>
<gene>
    <name evidence="3" type="ORF">SPIRO4BDMA_50780</name>
</gene>
<feature type="transmembrane region" description="Helical" evidence="1">
    <location>
        <begin position="318"/>
        <end position="339"/>
    </location>
</feature>
<feature type="transmembrane region" description="Helical" evidence="1">
    <location>
        <begin position="631"/>
        <end position="651"/>
    </location>
</feature>
<feature type="transmembrane region" description="Helical" evidence="1">
    <location>
        <begin position="508"/>
        <end position="529"/>
    </location>
</feature>
<keyword evidence="1" id="KW-0472">Membrane</keyword>
<keyword evidence="1" id="KW-1133">Transmembrane helix</keyword>
<feature type="transmembrane region" description="Helical" evidence="1">
    <location>
        <begin position="465"/>
        <end position="487"/>
    </location>
</feature>
<feature type="transmembrane region" description="Helical" evidence="1">
    <location>
        <begin position="194"/>
        <end position="215"/>
    </location>
</feature>
<feature type="transmembrane region" description="Helical" evidence="1">
    <location>
        <begin position="147"/>
        <end position="168"/>
    </location>
</feature>
<feature type="transmembrane region" description="Helical" evidence="1">
    <location>
        <begin position="562"/>
        <end position="582"/>
    </location>
</feature>
<evidence type="ECO:0000259" key="2">
    <source>
        <dbReference type="Pfam" id="PF06808"/>
    </source>
</evidence>
<evidence type="ECO:0000313" key="3">
    <source>
        <dbReference type="EMBL" id="SLM19265.1"/>
    </source>
</evidence>
<organism evidence="3">
    <name type="scientific">uncultured spirochete</name>
    <dbReference type="NCBI Taxonomy" id="156406"/>
    <lineage>
        <taxon>Bacteria</taxon>
        <taxon>Pseudomonadati</taxon>
        <taxon>Spirochaetota</taxon>
        <taxon>Spirochaetia</taxon>
        <taxon>Spirochaetales</taxon>
        <taxon>environmental samples</taxon>
    </lineage>
</organism>
<feature type="transmembrane region" description="Helical" evidence="1">
    <location>
        <begin position="589"/>
        <end position="611"/>
    </location>
</feature>
<feature type="transmembrane region" description="Helical" evidence="1">
    <location>
        <begin position="31"/>
        <end position="50"/>
    </location>
</feature>
<feature type="transmembrane region" description="Helical" evidence="1">
    <location>
        <begin position="422"/>
        <end position="445"/>
    </location>
</feature>
<evidence type="ECO:0000256" key="1">
    <source>
        <dbReference type="SAM" id="Phobius"/>
    </source>
</evidence>
<sequence length="666" mass="70556">MSDSQKIQQENAASDAQEVLKKFDKEANYRTYAGFFAKVISALAIAFSVFQLYTATFGVLDAMIQRSIHLSFGLTLIYLLYPTSKKWSHTKLHPVDAVLAVLGALAPMYIIVNYQKLVLRAGTATPLDIVFGILGVLLVLEAARRVVGVPMVVIALVFIAYAFAGPYIPGKLAHRGANFETLIQHLYFTTEGVFGIPLGVSSTFIFLFILFGAFLERTGLGQLFIDLANAVAGWAAGGPAKVAVLSSALMGTVSGSSVANVVGTGSFTIPMMKRLGYKPEFAGAVEAAASTGGQLMPPIMGAAAFLMAEFTNIPYARIIGAAVVPAILYYFGVWAGVHFEAKKSGLKGLSRDELPKLKNIVLERGHLIIPLVAIIYLLVTGYTPMKAALWAIILSIVSSWLKKSTRIPPIEIVRALEAGARSALGVLAATACAGIIIGVVTLTGLGLKLGSVLVDLAGGRLVPTLFFTMLTSLILGMGVPTTANYVITSTIAAPAIIMLLSRQAGLDPYAVAPASIILPAHMFAFYFGIIADVTPPVALAAFAGAGIAKANPMKTGINATKLAIAAFLVPYIFVMNPQMLLFNVNAISFIWMLITSVVGIISIAAAVNGWLMTTTLWYERIVGFAGGVLLIYPGLTTDLIGMGLVAIMVISQVTRSRKARRVAASQ</sequence>
<keyword evidence="1" id="KW-0812">Transmembrane</keyword>
<dbReference type="AlphaFoldDB" id="A0A3P3XSI0"/>
<protein>
    <submittedName>
        <fullName evidence="3">TRAP transporter, 4TM/12TM fusion protein</fullName>
    </submittedName>
</protein>
<dbReference type="PANTHER" id="PTHR43849:SF2">
    <property type="entry name" value="BLL3936 PROTEIN"/>
    <property type="match status" value="1"/>
</dbReference>
<dbReference type="InterPro" id="IPR010656">
    <property type="entry name" value="DctM"/>
</dbReference>
<dbReference type="Pfam" id="PF06808">
    <property type="entry name" value="DctM"/>
    <property type="match status" value="1"/>
</dbReference>
<dbReference type="EMBL" id="FWDO01000005">
    <property type="protein sequence ID" value="SLM19265.1"/>
    <property type="molecule type" value="Genomic_DNA"/>
</dbReference>
<dbReference type="PANTHER" id="PTHR43849">
    <property type="entry name" value="BLL3936 PROTEIN"/>
    <property type="match status" value="1"/>
</dbReference>
<name>A0A3P3XSI0_9SPIR</name>
<feature type="transmembrane region" description="Helical" evidence="1">
    <location>
        <begin position="93"/>
        <end position="112"/>
    </location>
</feature>
<dbReference type="InterPro" id="IPR011853">
    <property type="entry name" value="TRAP_DctM-Dct_fused"/>
</dbReference>
<proteinExistence type="predicted"/>
<accession>A0A3P3XSI0</accession>
<reference evidence="3" key="1">
    <citation type="submission" date="2017-02" db="EMBL/GenBank/DDBJ databases">
        <authorList>
            <person name="Regsiter A."/>
            <person name="William W."/>
        </authorList>
    </citation>
    <scope>NUCLEOTIDE SEQUENCE</scope>
    <source>
        <strain evidence="3">BdmA 4</strain>
    </source>
</reference>
<feature type="domain" description="TRAP C4-dicarboxylate transport system permease DctM subunit" evidence="2">
    <location>
        <begin position="134"/>
        <end position="584"/>
    </location>
</feature>
<dbReference type="NCBIfam" id="TIGR02123">
    <property type="entry name" value="TRAP_fused"/>
    <property type="match status" value="1"/>
</dbReference>
<feature type="transmembrane region" description="Helical" evidence="1">
    <location>
        <begin position="118"/>
        <end position="140"/>
    </location>
</feature>